<accession>A0A5M5P0Q6</accession>
<dbReference type="RefSeq" id="WP_149918627.1">
    <property type="nucleotide sequence ID" value="NZ_JADPAE010000020.1"/>
</dbReference>
<comment type="subcellular location">
    <subcellularLocation>
        <location evidence="1">Cell membrane</location>
        <topology evidence="1">Multi-pass membrane protein</topology>
    </subcellularLocation>
</comment>
<feature type="transmembrane region" description="Helical" evidence="6">
    <location>
        <begin position="130"/>
        <end position="149"/>
    </location>
</feature>
<dbReference type="PANTHER" id="PTHR30250">
    <property type="entry name" value="PST FAMILY PREDICTED COLANIC ACID TRANSPORTER"/>
    <property type="match status" value="1"/>
</dbReference>
<organism evidence="7 8">
    <name type="scientific">Bacteroides fragilis</name>
    <dbReference type="NCBI Taxonomy" id="817"/>
    <lineage>
        <taxon>Bacteria</taxon>
        <taxon>Pseudomonadati</taxon>
        <taxon>Bacteroidota</taxon>
        <taxon>Bacteroidia</taxon>
        <taxon>Bacteroidales</taxon>
        <taxon>Bacteroidaceae</taxon>
        <taxon>Bacteroides</taxon>
    </lineage>
</organism>
<name>A0A5M5P0Q6_BACFG</name>
<feature type="transmembrane region" description="Helical" evidence="6">
    <location>
        <begin position="14"/>
        <end position="34"/>
    </location>
</feature>
<dbReference type="InterPro" id="IPR050833">
    <property type="entry name" value="Poly_Biosynth_Transport"/>
</dbReference>
<dbReference type="PANTHER" id="PTHR30250:SF11">
    <property type="entry name" value="O-ANTIGEN TRANSPORTER-RELATED"/>
    <property type="match status" value="1"/>
</dbReference>
<dbReference type="CDD" id="cd13125">
    <property type="entry name" value="MATE_like_10"/>
    <property type="match status" value="1"/>
</dbReference>
<protein>
    <submittedName>
        <fullName evidence="7">O-antigen translocase</fullName>
    </submittedName>
</protein>
<evidence type="ECO:0000256" key="3">
    <source>
        <dbReference type="ARBA" id="ARBA00022692"/>
    </source>
</evidence>
<dbReference type="GO" id="GO:0009246">
    <property type="term" value="P:enterobacterial common antigen biosynthetic process"/>
    <property type="evidence" value="ECO:0007669"/>
    <property type="project" value="InterPro"/>
</dbReference>
<proteinExistence type="predicted"/>
<keyword evidence="2" id="KW-1003">Cell membrane</keyword>
<keyword evidence="5 6" id="KW-0472">Membrane</keyword>
<dbReference type="GO" id="GO:0005886">
    <property type="term" value="C:plasma membrane"/>
    <property type="evidence" value="ECO:0007669"/>
    <property type="project" value="UniProtKB-SubCell"/>
</dbReference>
<feature type="transmembrane region" description="Helical" evidence="6">
    <location>
        <begin position="434"/>
        <end position="454"/>
    </location>
</feature>
<reference evidence="7 8" key="1">
    <citation type="journal article" date="2019" name="Nat. Med.">
        <title>A library of human gut bacterial isolates paired with longitudinal multiomics data enables mechanistic microbiome research.</title>
        <authorList>
            <person name="Poyet M."/>
            <person name="Groussin M."/>
            <person name="Gibbons S.M."/>
            <person name="Avila-Pacheco J."/>
            <person name="Jiang X."/>
            <person name="Kearney S.M."/>
            <person name="Perrotta A.R."/>
            <person name="Berdy B."/>
            <person name="Zhao S."/>
            <person name="Lieberman T.D."/>
            <person name="Swanson P.K."/>
            <person name="Smith M."/>
            <person name="Roesemann S."/>
            <person name="Alexander J.E."/>
            <person name="Rich S.A."/>
            <person name="Livny J."/>
            <person name="Vlamakis H."/>
            <person name="Clish C."/>
            <person name="Bullock K."/>
            <person name="Deik A."/>
            <person name="Scott J."/>
            <person name="Pierce K.A."/>
            <person name="Xavier R.J."/>
            <person name="Alm E.J."/>
        </authorList>
    </citation>
    <scope>NUCLEOTIDE SEQUENCE [LARGE SCALE GENOMIC DNA]</scope>
    <source>
        <strain evidence="7 8">BIOML-A106</strain>
    </source>
</reference>
<feature type="transmembrane region" description="Helical" evidence="6">
    <location>
        <begin position="401"/>
        <end position="422"/>
    </location>
</feature>
<sequence length="492" mass="55179">MQQEEKRTSPYRNIIRGTALFGGVQIFNVLINVIRGKLIAMILGPEGMGISSLLVSSTTMLQQFSSLGLNFSAVKDLSFAKEQNDFQHLSLVIVVLRRLLHFTALIGGLASILFARQLSLFAFGNTDYKWHFIFLSVMVYFTTLTNGELAIMQGSRMLRQLAYSSVIGSSLGLLIGTPLYYCYGYAGIVPAMIILSLTTYSLNRFFANKLKCQYLKVTWHQTRMLGKVMAILGVVMMISTLLGNLCSYSLNAVISHWGSLNDVGLYQAANSITNQYVGVVFAAMGADFFPRLAGVANDNVKIRSMVNQQSEIVMLIVAPLAILLIVTAPLLIRLLLSEEFLSIIPVVRWMGLGIFFKALIFPMGYIAFSKGDKKFFLWFEGVYGNTLIFVLNVIFYCKLGISGIGISFVVSFILLMITYIVLTKKRYEFYYSQSFLRTFIPLFIVLCVAFMTSFISNVQISYSCMIISLILCLVLSFYGLNTRLNFIKLKLW</sequence>
<keyword evidence="3 6" id="KW-0812">Transmembrane</keyword>
<dbReference type="AlphaFoldDB" id="A0A5M5P0Q6"/>
<evidence type="ECO:0000256" key="1">
    <source>
        <dbReference type="ARBA" id="ARBA00004651"/>
    </source>
</evidence>
<feature type="transmembrane region" description="Helical" evidence="6">
    <location>
        <begin position="161"/>
        <end position="181"/>
    </location>
</feature>
<dbReference type="Proteomes" id="UP000479773">
    <property type="component" value="Unassembled WGS sequence"/>
</dbReference>
<evidence type="ECO:0000313" key="8">
    <source>
        <dbReference type="Proteomes" id="UP000479773"/>
    </source>
</evidence>
<feature type="transmembrane region" description="Helical" evidence="6">
    <location>
        <begin position="375"/>
        <end position="395"/>
    </location>
</feature>
<evidence type="ECO:0000313" key="7">
    <source>
        <dbReference type="EMBL" id="KAA4747503.1"/>
    </source>
</evidence>
<feature type="transmembrane region" description="Helical" evidence="6">
    <location>
        <begin position="274"/>
        <end position="292"/>
    </location>
</feature>
<gene>
    <name evidence="7" type="ORF">F3B44_22845</name>
</gene>
<feature type="transmembrane region" description="Helical" evidence="6">
    <location>
        <begin position="312"/>
        <end position="336"/>
    </location>
</feature>
<dbReference type="Pfam" id="PF13440">
    <property type="entry name" value="Polysacc_synt_3"/>
    <property type="match status" value="1"/>
</dbReference>
<dbReference type="InterPro" id="IPR044550">
    <property type="entry name" value="WzxE"/>
</dbReference>
<comment type="caution">
    <text evidence="7">The sequence shown here is derived from an EMBL/GenBank/DDBJ whole genome shotgun (WGS) entry which is preliminary data.</text>
</comment>
<feature type="transmembrane region" description="Helical" evidence="6">
    <location>
        <begin position="99"/>
        <end position="118"/>
    </location>
</feature>
<dbReference type="EMBL" id="VWEQ01000037">
    <property type="protein sequence ID" value="KAA4747503.1"/>
    <property type="molecule type" value="Genomic_DNA"/>
</dbReference>
<feature type="transmembrane region" description="Helical" evidence="6">
    <location>
        <begin position="348"/>
        <end position="368"/>
    </location>
</feature>
<feature type="transmembrane region" description="Helical" evidence="6">
    <location>
        <begin position="460"/>
        <end position="480"/>
    </location>
</feature>
<evidence type="ECO:0000256" key="6">
    <source>
        <dbReference type="SAM" id="Phobius"/>
    </source>
</evidence>
<keyword evidence="4 6" id="KW-1133">Transmembrane helix</keyword>
<evidence type="ECO:0000256" key="5">
    <source>
        <dbReference type="ARBA" id="ARBA00023136"/>
    </source>
</evidence>
<evidence type="ECO:0000256" key="2">
    <source>
        <dbReference type="ARBA" id="ARBA00022475"/>
    </source>
</evidence>
<feature type="transmembrane region" description="Helical" evidence="6">
    <location>
        <begin position="187"/>
        <end position="207"/>
    </location>
</feature>
<feature type="transmembrane region" description="Helical" evidence="6">
    <location>
        <begin position="228"/>
        <end position="254"/>
    </location>
</feature>
<evidence type="ECO:0000256" key="4">
    <source>
        <dbReference type="ARBA" id="ARBA00022989"/>
    </source>
</evidence>